<name>A0AAX2QB22_9HYPH</name>
<feature type="signal peptide" evidence="1">
    <location>
        <begin position="1"/>
        <end position="25"/>
    </location>
</feature>
<evidence type="ECO:0000313" key="2">
    <source>
        <dbReference type="EMBL" id="TCU13900.1"/>
    </source>
</evidence>
<comment type="caution">
    <text evidence="2">The sequence shown here is derived from an EMBL/GenBank/DDBJ whole genome shotgun (WGS) entry which is preliminary data.</text>
</comment>
<accession>A0AAX2QB22</accession>
<evidence type="ECO:0000256" key="1">
    <source>
        <dbReference type="SAM" id="SignalP"/>
    </source>
</evidence>
<dbReference type="AlphaFoldDB" id="A0AAX2QB22"/>
<evidence type="ECO:0000313" key="3">
    <source>
        <dbReference type="Proteomes" id="UP000295021"/>
    </source>
</evidence>
<reference evidence="2 3" key="1">
    <citation type="submission" date="2019-03" db="EMBL/GenBank/DDBJ databases">
        <title>Genomic Encyclopedia of Type Strains, Phase IV (KMG-V): Genome sequencing to study the core and pangenomes of soil and plant-associated prokaryotes.</title>
        <authorList>
            <person name="Whitman W."/>
        </authorList>
    </citation>
    <scope>NUCLEOTIDE SEQUENCE [LARGE SCALE GENOMIC DNA]</scope>
    <source>
        <strain evidence="2 3">FB403</strain>
    </source>
</reference>
<keyword evidence="1" id="KW-0732">Signal</keyword>
<organism evidence="2 3">
    <name type="scientific">Rhizobium laguerreae</name>
    <dbReference type="NCBI Taxonomy" id="1076926"/>
    <lineage>
        <taxon>Bacteria</taxon>
        <taxon>Pseudomonadati</taxon>
        <taxon>Pseudomonadota</taxon>
        <taxon>Alphaproteobacteria</taxon>
        <taxon>Hyphomicrobiales</taxon>
        <taxon>Rhizobiaceae</taxon>
        <taxon>Rhizobium/Agrobacterium group</taxon>
        <taxon>Rhizobium</taxon>
    </lineage>
</organism>
<feature type="chain" id="PRO_5043701969" evidence="1">
    <location>
        <begin position="26"/>
        <end position="323"/>
    </location>
</feature>
<dbReference type="RefSeq" id="WP_132614691.1">
    <property type="nucleotide sequence ID" value="NZ_SMBI01000024.1"/>
</dbReference>
<gene>
    <name evidence="2" type="ORF">EV131_12437</name>
</gene>
<dbReference type="EMBL" id="SMBI01000024">
    <property type="protein sequence ID" value="TCU13900.1"/>
    <property type="molecule type" value="Genomic_DNA"/>
</dbReference>
<dbReference type="Proteomes" id="UP000295021">
    <property type="component" value="Unassembled WGS sequence"/>
</dbReference>
<proteinExistence type="predicted"/>
<sequence length="323" mass="34848">MSNQIFCRAALLSLFMLSSGLDAYSADCGFQPSFTRPDEGGSSVVKVYRGNAVSQLNGMRPLLLVTSLKVNTDGTKISYHVDDTTGRRCASDPSATPCAINNIRNAYNNSDRPVSDFVAVRESGFPVSKTWEVLSPDIIEKNMVTKKPCTTPDGYLVSMTADVAVAGGWNRVGDCDQSKWIDALSAPAIVLPKQTGSTPSEFAANGVVKRSLVVGFSRSATKRTVFGIVGDYGPVKEIGEANIAMNRKLNGLADNDQPRHRQDAIDRFQAGQTAILLFPGNELILDRPITEARIAQAGESALARFGGSEKVYKCIRDEIDPSF</sequence>
<protein>
    <submittedName>
        <fullName evidence="2">Uncharacterized protein</fullName>
    </submittedName>
</protein>